<dbReference type="EMBL" id="NFZS01000001">
    <property type="protein sequence ID" value="RAO78318.1"/>
    <property type="molecule type" value="Genomic_DNA"/>
</dbReference>
<dbReference type="Gene3D" id="3.90.550.10">
    <property type="entry name" value="Spore Coat Polysaccharide Biosynthesis Protein SpsA, Chain A"/>
    <property type="match status" value="1"/>
</dbReference>
<protein>
    <recommendedName>
        <fullName evidence="1">Glycosyltransferase 2-like domain-containing protein</fullName>
    </recommendedName>
</protein>
<dbReference type="OrthoDB" id="9807209at2"/>
<dbReference type="SUPFAM" id="SSF53448">
    <property type="entry name" value="Nucleotide-diphospho-sugar transferases"/>
    <property type="match status" value="1"/>
</dbReference>
<dbReference type="Gene3D" id="3.40.50.2000">
    <property type="entry name" value="Glycogen Phosphorylase B"/>
    <property type="match status" value="1"/>
</dbReference>
<gene>
    <name evidence="2" type="ORF">CA260_03520</name>
</gene>
<dbReference type="SUPFAM" id="SSF53756">
    <property type="entry name" value="UDP-Glycosyltransferase/glycogen phosphorylase"/>
    <property type="match status" value="1"/>
</dbReference>
<reference evidence="2 3" key="1">
    <citation type="journal article" date="2018" name="Genet. Mol. Biol.">
        <title>The genome sequence of Dyella jiangningensis FCAV SCS01 from a lignocellulose-decomposing microbial consortium metagenome reveals potential for biotechnological applications.</title>
        <authorList>
            <person name="Desiderato J.G."/>
            <person name="Alvarenga D.O."/>
            <person name="Constancio M.T.L."/>
            <person name="Alves L.M.C."/>
            <person name="Varani A.M."/>
        </authorList>
    </citation>
    <scope>NUCLEOTIDE SEQUENCE [LARGE SCALE GENOMIC DNA]</scope>
    <source>
        <strain evidence="2 3">FCAV SCS01</strain>
    </source>
</reference>
<dbReference type="Pfam" id="PF00535">
    <property type="entry name" value="Glycos_transf_2"/>
    <property type="match status" value="1"/>
</dbReference>
<dbReference type="AlphaFoldDB" id="A0A328P7P7"/>
<dbReference type="InterPro" id="IPR001173">
    <property type="entry name" value="Glyco_trans_2-like"/>
</dbReference>
<evidence type="ECO:0000259" key="1">
    <source>
        <dbReference type="Pfam" id="PF00535"/>
    </source>
</evidence>
<keyword evidence="3" id="KW-1185">Reference proteome</keyword>
<dbReference type="Proteomes" id="UP000248926">
    <property type="component" value="Unassembled WGS sequence"/>
</dbReference>
<name>A0A328P7P7_9GAMM</name>
<feature type="domain" description="Glycosyltransferase 2-like" evidence="1">
    <location>
        <begin position="48"/>
        <end position="217"/>
    </location>
</feature>
<dbReference type="Pfam" id="PF13692">
    <property type="entry name" value="Glyco_trans_1_4"/>
    <property type="match status" value="1"/>
</dbReference>
<organism evidence="2 3">
    <name type="scientific">Dyella jiangningensis</name>
    <dbReference type="NCBI Taxonomy" id="1379159"/>
    <lineage>
        <taxon>Bacteria</taxon>
        <taxon>Pseudomonadati</taxon>
        <taxon>Pseudomonadota</taxon>
        <taxon>Gammaproteobacteria</taxon>
        <taxon>Lysobacterales</taxon>
        <taxon>Rhodanobacteraceae</taxon>
        <taxon>Dyella</taxon>
    </lineage>
</organism>
<proteinExistence type="predicted"/>
<dbReference type="InterPro" id="IPR029044">
    <property type="entry name" value="Nucleotide-diphossugar_trans"/>
</dbReference>
<dbReference type="CDD" id="cd04186">
    <property type="entry name" value="GT_2_like_c"/>
    <property type="match status" value="1"/>
</dbReference>
<evidence type="ECO:0000313" key="3">
    <source>
        <dbReference type="Proteomes" id="UP000248926"/>
    </source>
</evidence>
<sequence>MRGWRGTFARVRQEFKQRPAVDDSLQVDALDVPFSPFEFPSAAEPLVSMIIPVHGKIAYTLACLRSLLRNTSAPAFEVIVVDDMSPDDTAEVLSQIGGLRLIRNAANLGFVGSCNAGAGAARGEFLLFLNNDTQVMPEWLTGLLACFADRPDCGIAGSRLVYPDGRLQEAGGLVFADGSGWTAGRFEPRDAPAWRCRREVDYVSGASLMIRREIFNRVGGFDLRYAPGYYEDTDLAFAVRQLGLKVYYEPSSTVVHYEGISAGTDLHSGMKRHQLQNQAKFAAKWSSLLTQQPPKGTSLIRALNWRRRGSVLVVDTMTPDPTRDSGSLRLCAILKILDDLGWHTLFLPDDGHASEEEIATLGCLGTEVLDRPWVPDLLSWLRENGDQLHAVMLCRHTVAGQYISLVRKYATKARVLFDTVDLHFLREQRAAEVSGSPAMARQALVSRKSELALIREADITFVVSPHEQDLLATEVPQARVELLSNIHHVHGCSRSQGKRGDLVFIGGFGHPPNADAIRWMSTDILPVLRAHIPGICIHVLGDVPASARDELAMPGLELHGRVPDLTPWLEGALASIAPLRFGAGVKGKINMAMSHGLPVLATSLAVEGMKLRDGIDVLVANDAAGFAEMTQRLANDPELWATLSVNGMDNVATHFSPAAAGRTLQKALD</sequence>
<comment type="caution">
    <text evidence="2">The sequence shown here is derived from an EMBL/GenBank/DDBJ whole genome shotgun (WGS) entry which is preliminary data.</text>
</comment>
<evidence type="ECO:0000313" key="2">
    <source>
        <dbReference type="EMBL" id="RAO78318.1"/>
    </source>
</evidence>
<accession>A0A328P7P7</accession>
<dbReference type="PANTHER" id="PTHR43179">
    <property type="entry name" value="RHAMNOSYLTRANSFERASE WBBL"/>
    <property type="match status" value="1"/>
</dbReference>
<dbReference type="PANTHER" id="PTHR43179:SF7">
    <property type="entry name" value="RHAMNOSYLTRANSFERASE WBBL"/>
    <property type="match status" value="1"/>
</dbReference>